<dbReference type="Proteomes" id="UP000515211">
    <property type="component" value="Chromosome 2"/>
</dbReference>
<reference evidence="2" key="2">
    <citation type="submission" date="2025-08" db="UniProtKB">
        <authorList>
            <consortium name="RefSeq"/>
        </authorList>
    </citation>
    <scope>IDENTIFICATION</scope>
    <source>
        <tissue evidence="2">Whole plant</tissue>
    </source>
</reference>
<organism evidence="1 2">
    <name type="scientific">Arachis duranensis</name>
    <name type="common">Wild peanut</name>
    <dbReference type="NCBI Taxonomy" id="130453"/>
    <lineage>
        <taxon>Eukaryota</taxon>
        <taxon>Viridiplantae</taxon>
        <taxon>Streptophyta</taxon>
        <taxon>Embryophyta</taxon>
        <taxon>Tracheophyta</taxon>
        <taxon>Spermatophyta</taxon>
        <taxon>Magnoliopsida</taxon>
        <taxon>eudicotyledons</taxon>
        <taxon>Gunneridae</taxon>
        <taxon>Pentapetalae</taxon>
        <taxon>rosids</taxon>
        <taxon>fabids</taxon>
        <taxon>Fabales</taxon>
        <taxon>Fabaceae</taxon>
        <taxon>Papilionoideae</taxon>
        <taxon>50 kb inversion clade</taxon>
        <taxon>dalbergioids sensu lato</taxon>
        <taxon>Dalbergieae</taxon>
        <taxon>Pterocarpus clade</taxon>
        <taxon>Arachis</taxon>
    </lineage>
</organism>
<dbReference type="RefSeq" id="XP_052113483.1">
    <property type="nucleotide sequence ID" value="XM_052257523.1"/>
</dbReference>
<gene>
    <name evidence="2" type="primary">LOC127744838</name>
</gene>
<reference evidence="1" key="1">
    <citation type="journal article" date="2016" name="Nat. Genet.">
        <title>The genome sequences of Arachis duranensis and Arachis ipaensis, the diploid ancestors of cultivated peanut.</title>
        <authorList>
            <person name="Bertioli D.J."/>
            <person name="Cannon S.B."/>
            <person name="Froenicke L."/>
            <person name="Huang G."/>
            <person name="Farmer A.D."/>
            <person name="Cannon E.K."/>
            <person name="Liu X."/>
            <person name="Gao D."/>
            <person name="Clevenger J."/>
            <person name="Dash S."/>
            <person name="Ren L."/>
            <person name="Moretzsohn M.C."/>
            <person name="Shirasawa K."/>
            <person name="Huang W."/>
            <person name="Vidigal B."/>
            <person name="Abernathy B."/>
            <person name="Chu Y."/>
            <person name="Niederhuth C.E."/>
            <person name="Umale P."/>
            <person name="Araujo A.C."/>
            <person name="Kozik A."/>
            <person name="Kim K.D."/>
            <person name="Burow M.D."/>
            <person name="Varshney R.K."/>
            <person name="Wang X."/>
            <person name="Zhang X."/>
            <person name="Barkley N."/>
            <person name="Guimaraes P.M."/>
            <person name="Isobe S."/>
            <person name="Guo B."/>
            <person name="Liao B."/>
            <person name="Stalker H.T."/>
            <person name="Schmitz R.J."/>
            <person name="Scheffler B.E."/>
            <person name="Leal-Bertioli S.C."/>
            <person name="Xun X."/>
            <person name="Jackson S.A."/>
            <person name="Michelmore R."/>
            <person name="Ozias-Akins P."/>
        </authorList>
    </citation>
    <scope>NUCLEOTIDE SEQUENCE [LARGE SCALE GENOMIC DNA]</scope>
    <source>
        <strain evidence="1">cv. V14167</strain>
    </source>
</reference>
<name>A0A9C6TQN7_ARADU</name>
<proteinExistence type="predicted"/>
<dbReference type="GeneID" id="127744838"/>
<evidence type="ECO:0000313" key="2">
    <source>
        <dbReference type="RefSeq" id="XP_052113483.1"/>
    </source>
</evidence>
<sequence>MTLPLPDDRDYTFYLSASHIEKTDPFGEWEHGYKATLHTLLVNKRGVRFVQPIEGCFDGIQPAFSAACSALVYLGINMICAMLIGFADECAEFWIDKASMSKSASPYFT</sequence>
<dbReference type="AlphaFoldDB" id="A0A9C6TQN7"/>
<accession>A0A9C6TQN7</accession>
<keyword evidence="1" id="KW-1185">Reference proteome</keyword>
<protein>
    <submittedName>
        <fullName evidence="2">Uncharacterized protein LOC127744838 isoform X2</fullName>
    </submittedName>
</protein>
<evidence type="ECO:0000313" key="1">
    <source>
        <dbReference type="Proteomes" id="UP000515211"/>
    </source>
</evidence>